<name>A0A4R3LLL0_9GAMM</name>
<dbReference type="InterPro" id="IPR038537">
    <property type="entry name" value="TatT_sf"/>
</dbReference>
<dbReference type="Gene3D" id="1.25.40.920">
    <property type="entry name" value="TRAP transporter T-component"/>
    <property type="match status" value="1"/>
</dbReference>
<proteinExistence type="predicted"/>
<accession>A0A4R3LLL0</accession>
<dbReference type="EMBL" id="SMAF01000001">
    <property type="protein sequence ID" value="TCT01183.1"/>
    <property type="molecule type" value="Genomic_DNA"/>
</dbReference>
<comment type="caution">
    <text evidence="2">The sequence shown here is derived from an EMBL/GenBank/DDBJ whole genome shotgun (WGS) entry which is preliminary data.</text>
</comment>
<dbReference type="AlphaFoldDB" id="A0A4R3LLL0"/>
<keyword evidence="1" id="KW-0732">Signal</keyword>
<dbReference type="Proteomes" id="UP000294599">
    <property type="component" value="Unassembled WGS sequence"/>
</dbReference>
<feature type="chain" id="PRO_5030099332" evidence="1">
    <location>
        <begin position="21"/>
        <end position="293"/>
    </location>
</feature>
<evidence type="ECO:0000256" key="1">
    <source>
        <dbReference type="SAM" id="SignalP"/>
    </source>
</evidence>
<dbReference type="InterPro" id="IPR031823">
    <property type="entry name" value="TatT"/>
</dbReference>
<dbReference type="Pfam" id="PF16811">
    <property type="entry name" value="TAtT"/>
    <property type="match status" value="1"/>
</dbReference>
<protein>
    <submittedName>
        <fullName evidence="2">TRAP transporter TatT component family protein</fullName>
    </submittedName>
</protein>
<organism evidence="2 3">
    <name type="scientific">Pseudofulvimonas gallinarii</name>
    <dbReference type="NCBI Taxonomy" id="634155"/>
    <lineage>
        <taxon>Bacteria</taxon>
        <taxon>Pseudomonadati</taxon>
        <taxon>Pseudomonadota</taxon>
        <taxon>Gammaproteobacteria</taxon>
        <taxon>Lysobacterales</taxon>
        <taxon>Rhodanobacteraceae</taxon>
        <taxon>Pseudofulvimonas</taxon>
    </lineage>
</organism>
<evidence type="ECO:0000313" key="3">
    <source>
        <dbReference type="Proteomes" id="UP000294599"/>
    </source>
</evidence>
<evidence type="ECO:0000313" key="2">
    <source>
        <dbReference type="EMBL" id="TCT01183.1"/>
    </source>
</evidence>
<sequence length="293" mass="31120">MTSHAPHIRRFTACACIALAALLSVTGCSKLVGKATSGVSSGLSAGIENHDDPETVRAALPAYLIMLDGLIENSPDNAGLLLSASRLYGVYAGVFVDEPERATRLARRALAYAGRVFCADHAALCESKGQPFEDFEAAAAAVPASAIDALFAYAAAWAGLVQADSGNWSMIADIPKVQALLERVVTLDPTYQNGQPLLYLGVLSTLLPPAYGGKPEQGQAYFERALALSGGRNQMARVLYAQHYTRLVFDRELHDRLVDEALDADPVAPGLTLVNVLAQQRAAALKASADNYF</sequence>
<gene>
    <name evidence="2" type="ORF">EDC25_10138</name>
</gene>
<dbReference type="OrthoDB" id="5290315at2"/>
<reference evidence="2 3" key="1">
    <citation type="submission" date="2019-03" db="EMBL/GenBank/DDBJ databases">
        <title>Genomic Encyclopedia of Type Strains, Phase IV (KMG-IV): sequencing the most valuable type-strain genomes for metagenomic binning, comparative biology and taxonomic classification.</title>
        <authorList>
            <person name="Goeker M."/>
        </authorList>
    </citation>
    <scope>NUCLEOTIDE SEQUENCE [LARGE SCALE GENOMIC DNA]</scope>
    <source>
        <strain evidence="2 3">DSM 21944</strain>
    </source>
</reference>
<keyword evidence="3" id="KW-1185">Reference proteome</keyword>
<dbReference type="RefSeq" id="WP_132577151.1">
    <property type="nucleotide sequence ID" value="NZ_JBHLWF010000005.1"/>
</dbReference>
<feature type="signal peptide" evidence="1">
    <location>
        <begin position="1"/>
        <end position="20"/>
    </location>
</feature>